<name>A0A1I4QZ85_9BACE</name>
<proteinExistence type="predicted"/>
<sequence>MPMIEFAFKHKLIKLQSDNDLDCSFFDNISFIYYLMVELSYLFGQFCIFADIYYNIMKIIFINALRILMILVIIISCGVAYVVYEDTLAAWWIPVGVALIIVIATIPFYKGWIWLTTMDNKVINCCCHLVCVGAISCVLFLGGNYWFADSASTHEEKVMVQKKYVETHKKTRRVGRHRYVSDGVRKEYYLQVAFENGNVETLHVSPSTYNKTKTGRPKILTLQKGLFGLPVITKGL</sequence>
<feature type="transmembrane region" description="Helical" evidence="1">
    <location>
        <begin position="90"/>
        <end position="110"/>
    </location>
</feature>
<feature type="transmembrane region" description="Helical" evidence="1">
    <location>
        <begin position="65"/>
        <end position="84"/>
    </location>
</feature>
<accession>A0A1I4QZ85</accession>
<keyword evidence="1" id="KW-1133">Transmembrane helix</keyword>
<keyword evidence="1" id="KW-0812">Transmembrane</keyword>
<evidence type="ECO:0000313" key="3">
    <source>
        <dbReference type="EMBL" id="SFM45307.1"/>
    </source>
</evidence>
<reference evidence="4 5" key="1">
    <citation type="submission" date="2016-10" db="EMBL/GenBank/DDBJ databases">
        <authorList>
            <person name="de Groot N.N."/>
        </authorList>
    </citation>
    <scope>NUCLEOTIDE SEQUENCE [LARGE SCALE GENOMIC DNA]</scope>
    <source>
        <strain evidence="3 5">NLAE-zl-C202</strain>
        <strain evidence="2 4">NLAE-zl-G339</strain>
    </source>
</reference>
<evidence type="ECO:0008006" key="6">
    <source>
        <dbReference type="Google" id="ProtNLM"/>
    </source>
</evidence>
<evidence type="ECO:0000313" key="2">
    <source>
        <dbReference type="EMBL" id="SEA37543.1"/>
    </source>
</evidence>
<dbReference type="EMBL" id="FNRP01000005">
    <property type="protein sequence ID" value="SEA37543.1"/>
    <property type="molecule type" value="Genomic_DNA"/>
</dbReference>
<gene>
    <name evidence="2" type="ORF">SAMN04487924_105142</name>
    <name evidence="3" type="ORF">SAMN05216250_10559</name>
</gene>
<organism evidence="3 5">
    <name type="scientific">Bacteroides xylanisolvens</name>
    <dbReference type="NCBI Taxonomy" id="371601"/>
    <lineage>
        <taxon>Bacteria</taxon>
        <taxon>Pseudomonadati</taxon>
        <taxon>Bacteroidota</taxon>
        <taxon>Bacteroidia</taxon>
        <taxon>Bacteroidales</taxon>
        <taxon>Bacteroidaceae</taxon>
        <taxon>Bacteroides</taxon>
    </lineage>
</organism>
<dbReference type="EMBL" id="FOUM01000005">
    <property type="protein sequence ID" value="SFM45307.1"/>
    <property type="molecule type" value="Genomic_DNA"/>
</dbReference>
<evidence type="ECO:0000256" key="1">
    <source>
        <dbReference type="SAM" id="Phobius"/>
    </source>
</evidence>
<evidence type="ECO:0000313" key="5">
    <source>
        <dbReference type="Proteomes" id="UP000183766"/>
    </source>
</evidence>
<dbReference type="AlphaFoldDB" id="A0A1I4QZ85"/>
<keyword evidence="1" id="KW-0472">Membrane</keyword>
<feature type="transmembrane region" description="Helical" evidence="1">
    <location>
        <begin position="122"/>
        <end position="147"/>
    </location>
</feature>
<feature type="transmembrane region" description="Helical" evidence="1">
    <location>
        <begin position="31"/>
        <end position="53"/>
    </location>
</feature>
<protein>
    <recommendedName>
        <fullName evidence="6">DUF2500 family protein</fullName>
    </recommendedName>
</protein>
<dbReference type="Proteomes" id="UP000183766">
    <property type="component" value="Unassembled WGS sequence"/>
</dbReference>
<evidence type="ECO:0000313" key="4">
    <source>
        <dbReference type="Proteomes" id="UP000183040"/>
    </source>
</evidence>
<dbReference type="Proteomes" id="UP000183040">
    <property type="component" value="Unassembled WGS sequence"/>
</dbReference>